<proteinExistence type="predicted"/>
<keyword evidence="2" id="KW-1185">Reference proteome</keyword>
<reference evidence="1 2" key="1">
    <citation type="submission" date="2023-02" db="EMBL/GenBank/DDBJ databases">
        <title>LHISI_Scaffold_Assembly.</title>
        <authorList>
            <person name="Stuart O.P."/>
            <person name="Cleave R."/>
            <person name="Magrath M.J.L."/>
            <person name="Mikheyev A.S."/>
        </authorList>
    </citation>
    <scope>NUCLEOTIDE SEQUENCE [LARGE SCALE GENOMIC DNA]</scope>
    <source>
        <strain evidence="1">Daus_M_001</strain>
        <tissue evidence="1">Leg muscle</tissue>
    </source>
</reference>
<sequence>MERVDAHVSVAPSAPTLLGLRILTGETPEDDFCLNSTACTVDTTSPGTQTVVAITAEITTDRHLHSTAQAGEFKQPNPVRKDAIHNKSLTYCRSDSFLAVIRCIPHDPLKFHQRKASEVQLACYRSQNMASDVLTENPPGSNSRKQHFVTPFLMSDTPRLGSAWLLLCAMSLRATSRAPRPTPDTLMVIPGDYDPEISTVTSTHLVEALEEGPRWLSSSPARLPPRRSGLNSRPGHSGLSHVGIVVGEFSGGSPVYLALSFRPCSILSSITLIGSQDLDMQLPRDASSSILVQCPSLGKHILCGLRHKLERSWWMNTLEFSFRVQSC</sequence>
<accession>A0ABQ9I5U8</accession>
<name>A0ABQ9I5U8_9NEOP</name>
<evidence type="ECO:0000313" key="2">
    <source>
        <dbReference type="Proteomes" id="UP001159363"/>
    </source>
</evidence>
<evidence type="ECO:0000313" key="1">
    <source>
        <dbReference type="EMBL" id="KAJ8892020.1"/>
    </source>
</evidence>
<organism evidence="1 2">
    <name type="scientific">Dryococelus australis</name>
    <dbReference type="NCBI Taxonomy" id="614101"/>
    <lineage>
        <taxon>Eukaryota</taxon>
        <taxon>Metazoa</taxon>
        <taxon>Ecdysozoa</taxon>
        <taxon>Arthropoda</taxon>
        <taxon>Hexapoda</taxon>
        <taxon>Insecta</taxon>
        <taxon>Pterygota</taxon>
        <taxon>Neoptera</taxon>
        <taxon>Polyneoptera</taxon>
        <taxon>Phasmatodea</taxon>
        <taxon>Verophasmatodea</taxon>
        <taxon>Anareolatae</taxon>
        <taxon>Phasmatidae</taxon>
        <taxon>Eurycanthinae</taxon>
        <taxon>Dryococelus</taxon>
    </lineage>
</organism>
<comment type="caution">
    <text evidence="1">The sequence shown here is derived from an EMBL/GenBank/DDBJ whole genome shotgun (WGS) entry which is preliminary data.</text>
</comment>
<gene>
    <name evidence="1" type="ORF">PR048_004585</name>
</gene>
<dbReference type="EMBL" id="JARBHB010000002">
    <property type="protein sequence ID" value="KAJ8892020.1"/>
    <property type="molecule type" value="Genomic_DNA"/>
</dbReference>
<protein>
    <submittedName>
        <fullName evidence="1">Uncharacterized protein</fullName>
    </submittedName>
</protein>
<dbReference type="Proteomes" id="UP001159363">
    <property type="component" value="Chromosome 2"/>
</dbReference>